<accession>A0A8J7U6H6</accession>
<comment type="caution">
    <text evidence="2">The sequence shown here is derived from an EMBL/GenBank/DDBJ whole genome shotgun (WGS) entry which is preliminary data.</text>
</comment>
<keyword evidence="1" id="KW-0732">Signal</keyword>
<proteinExistence type="predicted"/>
<dbReference type="InterPro" id="IPR011990">
    <property type="entry name" value="TPR-like_helical_dom_sf"/>
</dbReference>
<keyword evidence="3" id="KW-1185">Reference proteome</keyword>
<reference evidence="2" key="1">
    <citation type="submission" date="2021-03" db="EMBL/GenBank/DDBJ databases">
        <authorList>
            <person name="Wang G."/>
        </authorList>
    </citation>
    <scope>NUCLEOTIDE SEQUENCE</scope>
    <source>
        <strain evidence="2">KCTC 12899</strain>
    </source>
</reference>
<dbReference type="SUPFAM" id="SSF48452">
    <property type="entry name" value="TPR-like"/>
    <property type="match status" value="1"/>
</dbReference>
<dbReference type="RefSeq" id="WP_207862758.1">
    <property type="nucleotide sequence ID" value="NZ_JAFREP010000043.1"/>
</dbReference>
<evidence type="ECO:0000313" key="2">
    <source>
        <dbReference type="EMBL" id="MBO1322787.1"/>
    </source>
</evidence>
<dbReference type="Proteomes" id="UP000664417">
    <property type="component" value="Unassembled WGS sequence"/>
</dbReference>
<protein>
    <recommendedName>
        <fullName evidence="4">Tetratricopeptide repeat protein</fullName>
    </recommendedName>
</protein>
<organism evidence="2 3">
    <name type="scientific">Acanthopleuribacter pedis</name>
    <dbReference type="NCBI Taxonomy" id="442870"/>
    <lineage>
        <taxon>Bacteria</taxon>
        <taxon>Pseudomonadati</taxon>
        <taxon>Acidobacteriota</taxon>
        <taxon>Holophagae</taxon>
        <taxon>Acanthopleuribacterales</taxon>
        <taxon>Acanthopleuribacteraceae</taxon>
        <taxon>Acanthopleuribacter</taxon>
    </lineage>
</organism>
<feature type="chain" id="PRO_5035175023" description="Tetratricopeptide repeat protein" evidence="1">
    <location>
        <begin position="21"/>
        <end position="542"/>
    </location>
</feature>
<evidence type="ECO:0000313" key="3">
    <source>
        <dbReference type="Proteomes" id="UP000664417"/>
    </source>
</evidence>
<dbReference type="AlphaFoldDB" id="A0A8J7U6H6"/>
<sequence length="542" mass="59415">MKLRMLLTFVCLTYSALLCAQDLETRLLHALTENGEQTEFSTLDMALIAGGAKDPDALAAAHSAFETAAQPFSINEKLAKFGGEKAAKALFKSIGKKLKTEDAAQYGILDALKTRAYSTGTMAFLYSYLGDKFGISADDLAVVTKKMGPYFADKSAVKVRESLALLFADKGIALAASDPVAAGRAFAVSSKLFNAGKYLFGAADTNMYNQGLTFYNEGKYREAAELVAGAAGMWPDRKEFSPLAFNIGIKLFEQAEADKNFAAAVPVAERLAPFTGEHKNQFLDTLAKFQYNQAVHLRDNGNLEAALKQAENIERPHSEATIKNFRIGIIENMIEKANEAGDQAATTSWLSKLEGIDAKRAANFKTMLSQMALKALDESGQFDQALELAAKEVGNAVGKQNYLAVLSRAVSSLSDQGKFKEGFAKLALVPTEVEGDDSLVKLREFLYINQLAQYTDRDYKKSLPIFEKAFADKKLKLSDENKAAFKENYGNALFREVEAIIADRKWDLADKKSKQALAKCPNHKLLVDQRKTVETILKRVGN</sequence>
<feature type="signal peptide" evidence="1">
    <location>
        <begin position="1"/>
        <end position="20"/>
    </location>
</feature>
<dbReference type="EMBL" id="JAFREP010000043">
    <property type="protein sequence ID" value="MBO1322787.1"/>
    <property type="molecule type" value="Genomic_DNA"/>
</dbReference>
<evidence type="ECO:0008006" key="4">
    <source>
        <dbReference type="Google" id="ProtNLM"/>
    </source>
</evidence>
<evidence type="ECO:0000256" key="1">
    <source>
        <dbReference type="SAM" id="SignalP"/>
    </source>
</evidence>
<name>A0A8J7U6H6_9BACT</name>
<gene>
    <name evidence="2" type="ORF">J3U88_30225</name>
</gene>